<keyword evidence="3" id="KW-0067">ATP-binding</keyword>
<proteinExistence type="inferred from homology"/>
<keyword evidence="2" id="KW-0547">Nucleotide-binding</keyword>
<evidence type="ECO:0000256" key="1">
    <source>
        <dbReference type="ARBA" id="ARBA00006914"/>
    </source>
</evidence>
<feature type="region of interest" description="Disordered" evidence="5">
    <location>
        <begin position="252"/>
        <end position="341"/>
    </location>
</feature>
<feature type="coiled-coil region" evidence="4">
    <location>
        <begin position="441"/>
        <end position="468"/>
    </location>
</feature>
<dbReference type="AlphaFoldDB" id="A0AB34IGQ5"/>
<dbReference type="PANTHER" id="PTHR23073">
    <property type="entry name" value="26S PROTEASOME REGULATORY SUBUNIT"/>
    <property type="match status" value="1"/>
</dbReference>
<dbReference type="Proteomes" id="UP001515480">
    <property type="component" value="Unassembled WGS sequence"/>
</dbReference>
<dbReference type="SUPFAM" id="SSF52540">
    <property type="entry name" value="P-loop containing nucleoside triphosphate hydrolases"/>
    <property type="match status" value="2"/>
</dbReference>
<gene>
    <name evidence="7" type="ORF">AB1Y20_014482</name>
</gene>
<dbReference type="InterPro" id="IPR003959">
    <property type="entry name" value="ATPase_AAA_core"/>
</dbReference>
<sequence length="1123" mass="123577">MDAAAARAYLPLSLAAALDADEAGPYPDNATFMRDLEALSTLQVAVYKLSSEVGSRVLSHTSDNFGDGAAPLVQGALSAAPALAEWVRVLEQRVERRGALPLAESGLPPRLVRVCGVYDMSPADRKIFCGLVMQRTTHAFTPVKLGLQSNSYTSQSKAGVMLASILGVTLTELFNFQKPERRHVKQGIVMPSSQVLWEMPTVLPEAVLFVLGLTLNESQLFNIEKCDLMSVLREEPDYMEVAAEAAKAEKAGMAEKAETDEKIENAEKLETATGKPEAMAVDDEATAEAPRKMARRDEADSTAASRARLSTPTPEGEGEAKGGGGAVDGEGTREDKEEDVLKVRSGRYESDLEYLQEMFQLVKLRSDVARVRRNMEERGQQLASSAGKSGASEGEASDDGDIPPLHVEESFWGIDDYAYDMESLARNRFGRNMRHEASKQARHESKRARKLQMKADRLQERIAGRLQQMVDGGMRLPRLERLAAALGLTDFEKNVVVAMIGQAIAPRSIGIMGGGVGGGGSSSPSKTMQVEVLLRCFSASLQQQIKHRCHFYKSAVLVREGILVLHGDELGADLTQTLAEIDRRMLDFVVGLDTEFSELMDGSHLYTPTVNVEEVVLSESKKKLVLDTVRHFDTFTQASKNLDLHKRLAYGRGMVLLFYGPSGTGKTMMANALARLINKKVLMINFPQLGANAAGAVLKLVFREAKIHDAILFFDECESIFMDRTKGNMQVNTVLTELERHEGLCVLATNRPMDLDEAMHRRITLAIEFTKPDQLLREQIWRSMHPPKLQLADDVDFMALARKYELSGGFIKNAWLTALSISVAREGLTPTVTQADLHEGAAHQLRGRLAMSNFDRGVVPRYGLENVILPSSVKEKLKQIVNYQKAQAVLFGQWGFEKQHGRAQGISALFHGPPGTGKTMAAEAIGFDVGRPLLVVNCAQLIDKYVGESAKNIERVFDEAKNQDAVLVFDEAEGLFAERSNDGGSTNRHDNLNVGVLLHHMETFSGVVVAITNRYAQVDSAFHRRFKFILEFALPDGATRSKLWRKLIPDAAPLEKDVDFEALGDRFELSGGSIKSAVFRAAVEASLQSDVDKRLITMEALRTSAQEEVDKEEGGKRLASMYM</sequence>
<feature type="compositionally biased region" description="Polar residues" evidence="5">
    <location>
        <begin position="302"/>
        <end position="313"/>
    </location>
</feature>
<evidence type="ECO:0000256" key="3">
    <source>
        <dbReference type="ARBA" id="ARBA00022840"/>
    </source>
</evidence>
<feature type="compositionally biased region" description="Basic and acidic residues" evidence="5">
    <location>
        <begin position="330"/>
        <end position="341"/>
    </location>
</feature>
<comment type="similarity">
    <text evidence="1">Belongs to the AAA ATPase family.</text>
</comment>
<dbReference type="Gene3D" id="3.40.50.300">
    <property type="entry name" value="P-loop containing nucleotide triphosphate hydrolases"/>
    <property type="match status" value="2"/>
</dbReference>
<name>A0AB34IGQ5_PRYPA</name>
<dbReference type="Pfam" id="PF00004">
    <property type="entry name" value="AAA"/>
    <property type="match status" value="2"/>
</dbReference>
<feature type="compositionally biased region" description="Basic and acidic residues" evidence="5">
    <location>
        <begin position="252"/>
        <end position="270"/>
    </location>
</feature>
<protein>
    <recommendedName>
        <fullName evidence="6">AAA+ ATPase domain-containing protein</fullName>
    </recommendedName>
</protein>
<dbReference type="InterPro" id="IPR027417">
    <property type="entry name" value="P-loop_NTPase"/>
</dbReference>
<dbReference type="GO" id="GO:0005524">
    <property type="term" value="F:ATP binding"/>
    <property type="evidence" value="ECO:0007669"/>
    <property type="project" value="UniProtKB-KW"/>
</dbReference>
<evidence type="ECO:0000256" key="2">
    <source>
        <dbReference type="ARBA" id="ARBA00022741"/>
    </source>
</evidence>
<dbReference type="InterPro" id="IPR003593">
    <property type="entry name" value="AAA+_ATPase"/>
</dbReference>
<feature type="domain" description="AAA+ ATPase" evidence="6">
    <location>
        <begin position="652"/>
        <end position="773"/>
    </location>
</feature>
<dbReference type="SMART" id="SM00382">
    <property type="entry name" value="AAA"/>
    <property type="match status" value="2"/>
</dbReference>
<feature type="compositionally biased region" description="Low complexity" evidence="5">
    <location>
        <begin position="383"/>
        <end position="394"/>
    </location>
</feature>
<reference evidence="7 8" key="1">
    <citation type="journal article" date="2024" name="Science">
        <title>Giant polyketide synthase enzymes in the biosynthesis of giant marine polyether toxins.</title>
        <authorList>
            <person name="Fallon T.R."/>
            <person name="Shende V.V."/>
            <person name="Wierzbicki I.H."/>
            <person name="Pendleton A.L."/>
            <person name="Watervoot N.F."/>
            <person name="Auber R.P."/>
            <person name="Gonzalez D.J."/>
            <person name="Wisecaver J.H."/>
            <person name="Moore B.S."/>
        </authorList>
    </citation>
    <scope>NUCLEOTIDE SEQUENCE [LARGE SCALE GENOMIC DNA]</scope>
    <source>
        <strain evidence="7 8">12B1</strain>
    </source>
</reference>
<comment type="caution">
    <text evidence="7">The sequence shown here is derived from an EMBL/GenBank/DDBJ whole genome shotgun (WGS) entry which is preliminary data.</text>
</comment>
<dbReference type="CDD" id="cd19481">
    <property type="entry name" value="RecA-like_protease"/>
    <property type="match status" value="2"/>
</dbReference>
<feature type="region of interest" description="Disordered" evidence="5">
    <location>
        <begin position="377"/>
        <end position="404"/>
    </location>
</feature>
<dbReference type="EMBL" id="JBGBPQ010000028">
    <property type="protein sequence ID" value="KAL1496902.1"/>
    <property type="molecule type" value="Genomic_DNA"/>
</dbReference>
<dbReference type="Pfam" id="PF22977">
    <property type="entry name" value="WHD"/>
    <property type="match status" value="1"/>
</dbReference>
<keyword evidence="8" id="KW-1185">Reference proteome</keyword>
<dbReference type="InterPro" id="IPR050221">
    <property type="entry name" value="26S_Proteasome_ATPase"/>
</dbReference>
<feature type="domain" description="AAA+ ATPase" evidence="6">
    <location>
        <begin position="904"/>
        <end position="1036"/>
    </location>
</feature>
<evidence type="ECO:0000259" key="6">
    <source>
        <dbReference type="SMART" id="SM00382"/>
    </source>
</evidence>
<keyword evidence="4" id="KW-0175">Coiled coil</keyword>
<dbReference type="GO" id="GO:0016887">
    <property type="term" value="F:ATP hydrolysis activity"/>
    <property type="evidence" value="ECO:0007669"/>
    <property type="project" value="InterPro"/>
</dbReference>
<evidence type="ECO:0000313" key="8">
    <source>
        <dbReference type="Proteomes" id="UP001515480"/>
    </source>
</evidence>
<evidence type="ECO:0000313" key="7">
    <source>
        <dbReference type="EMBL" id="KAL1496902.1"/>
    </source>
</evidence>
<evidence type="ECO:0000256" key="5">
    <source>
        <dbReference type="SAM" id="MobiDB-lite"/>
    </source>
</evidence>
<feature type="compositionally biased region" description="Basic and acidic residues" evidence="5">
    <location>
        <begin position="289"/>
        <end position="299"/>
    </location>
</feature>
<dbReference type="InterPro" id="IPR054472">
    <property type="entry name" value="WHD"/>
</dbReference>
<accession>A0AB34IGQ5</accession>
<organism evidence="7 8">
    <name type="scientific">Prymnesium parvum</name>
    <name type="common">Toxic golden alga</name>
    <dbReference type="NCBI Taxonomy" id="97485"/>
    <lineage>
        <taxon>Eukaryota</taxon>
        <taxon>Haptista</taxon>
        <taxon>Haptophyta</taxon>
        <taxon>Prymnesiophyceae</taxon>
        <taxon>Prymnesiales</taxon>
        <taxon>Prymnesiaceae</taxon>
        <taxon>Prymnesium</taxon>
    </lineage>
</organism>
<evidence type="ECO:0000256" key="4">
    <source>
        <dbReference type="SAM" id="Coils"/>
    </source>
</evidence>